<proteinExistence type="predicted"/>
<gene>
    <name evidence="1" type="ORF">ERS852497_00393</name>
</gene>
<evidence type="ECO:0000313" key="2">
    <source>
        <dbReference type="Proteomes" id="UP000095602"/>
    </source>
</evidence>
<protein>
    <submittedName>
        <fullName evidence="1">Uncharacterized protein</fullName>
    </submittedName>
</protein>
<dbReference type="EMBL" id="CZAJ01000002">
    <property type="protein sequence ID" value="CUO66194.1"/>
    <property type="molecule type" value="Genomic_DNA"/>
</dbReference>
<sequence>MKTIMDLFYETYSPRQKFYGLTMSLKETGREHTIRIRKRDKEVIKVTEEDRTQCYHNATKELIRCFPIEQKTERMG</sequence>
<evidence type="ECO:0000313" key="1">
    <source>
        <dbReference type="EMBL" id="CUO66194.1"/>
    </source>
</evidence>
<dbReference type="Proteomes" id="UP000095602">
    <property type="component" value="Unassembled WGS sequence"/>
</dbReference>
<reference evidence="1 2" key="1">
    <citation type="submission" date="2015-09" db="EMBL/GenBank/DDBJ databases">
        <authorList>
            <consortium name="Pathogen Informatics"/>
        </authorList>
    </citation>
    <scope>NUCLEOTIDE SEQUENCE [LARGE SCALE GENOMIC DNA]</scope>
    <source>
        <strain evidence="1 2">2789STDY5834884</strain>
    </source>
</reference>
<organism evidence="1 2">
    <name type="scientific">Agathobacter rectalis</name>
    <dbReference type="NCBI Taxonomy" id="39491"/>
    <lineage>
        <taxon>Bacteria</taxon>
        <taxon>Bacillati</taxon>
        <taxon>Bacillota</taxon>
        <taxon>Clostridia</taxon>
        <taxon>Lachnospirales</taxon>
        <taxon>Lachnospiraceae</taxon>
        <taxon>Agathobacter</taxon>
    </lineage>
</organism>
<accession>A0A174GUA0</accession>
<dbReference type="RefSeq" id="WP_055272524.1">
    <property type="nucleotide sequence ID" value="NZ_CZAJ01000002.1"/>
</dbReference>
<name>A0A174GUA0_9FIRM</name>
<dbReference type="AlphaFoldDB" id="A0A174GUA0"/>